<dbReference type="PANTHER" id="PTHR30438:SF2">
    <property type="entry name" value="MEMBRANE PROTEIN"/>
    <property type="match status" value="1"/>
</dbReference>
<name>A0A7X8XW74_9BACT</name>
<dbReference type="GO" id="GO:0005886">
    <property type="term" value="C:plasma membrane"/>
    <property type="evidence" value="ECO:0007669"/>
    <property type="project" value="TreeGrafter"/>
</dbReference>
<feature type="signal peptide" evidence="2">
    <location>
        <begin position="1"/>
        <end position="20"/>
    </location>
</feature>
<dbReference type="EMBL" id="JABAIL010000003">
    <property type="protein sequence ID" value="NLR92042.1"/>
    <property type="molecule type" value="Genomic_DNA"/>
</dbReference>
<keyword evidence="2" id="KW-0732">Signal</keyword>
<feature type="coiled-coil region" evidence="1">
    <location>
        <begin position="67"/>
        <end position="127"/>
    </location>
</feature>
<dbReference type="Pfam" id="PF25881">
    <property type="entry name" value="HH_YBHG"/>
    <property type="match status" value="1"/>
</dbReference>
<keyword evidence="5" id="KW-1185">Reference proteome</keyword>
<dbReference type="Gene3D" id="2.40.50.100">
    <property type="match status" value="2"/>
</dbReference>
<dbReference type="RefSeq" id="WP_168882747.1">
    <property type="nucleotide sequence ID" value="NZ_JABAIL010000003.1"/>
</dbReference>
<proteinExistence type="predicted"/>
<evidence type="ECO:0000259" key="3">
    <source>
        <dbReference type="Pfam" id="PF25881"/>
    </source>
</evidence>
<dbReference type="PROSITE" id="PS51257">
    <property type="entry name" value="PROKAR_LIPOPROTEIN"/>
    <property type="match status" value="1"/>
</dbReference>
<protein>
    <submittedName>
        <fullName evidence="4">Biotin/lipoyl-binding protein</fullName>
    </submittedName>
</protein>
<organism evidence="4 5">
    <name type="scientific">Flammeovirga agarivorans</name>
    <dbReference type="NCBI Taxonomy" id="2726742"/>
    <lineage>
        <taxon>Bacteria</taxon>
        <taxon>Pseudomonadati</taxon>
        <taxon>Bacteroidota</taxon>
        <taxon>Cytophagia</taxon>
        <taxon>Cytophagales</taxon>
        <taxon>Flammeovirgaceae</taxon>
        <taxon>Flammeovirga</taxon>
    </lineage>
</organism>
<dbReference type="Proteomes" id="UP000585050">
    <property type="component" value="Unassembled WGS sequence"/>
</dbReference>
<dbReference type="AlphaFoldDB" id="A0A7X8XW74"/>
<dbReference type="SUPFAM" id="SSF111369">
    <property type="entry name" value="HlyD-like secretion proteins"/>
    <property type="match status" value="1"/>
</dbReference>
<dbReference type="Gene3D" id="1.10.287.470">
    <property type="entry name" value="Helix hairpin bin"/>
    <property type="match status" value="2"/>
</dbReference>
<sequence>MKKQLTYIVLLLLAASCAQPIQNDQFKGKVKRKAVYVASKVPGRIVQLNVEEGDIVKSGDTLAVIDLPEAEAKLDQALGAVKAAKAQYQMAFNGATKEQLDQVDAAYTAAEEQYRFAEKSYQRIKEMYEDSLISAQKYDEVKTKYLMAKAKYDGTSAKKKEVISGVRNEKQRMALGQLERAKGALKEVNVALSERYIIAPKAMRISSISLQEGELALPGYNIFSGYADQSTFFRFVLDESDVLKYKNNELVEVATAFGNQEKFKGRVVSIQEEMSFATRKSMNPNYEMDQSLYVLKMIPVDKKKADQLLTNTTLVMSKK</sequence>
<feature type="chain" id="PRO_5031382328" evidence="2">
    <location>
        <begin position="21"/>
        <end position="319"/>
    </location>
</feature>
<gene>
    <name evidence="4" type="ORF">HGP29_12525</name>
</gene>
<dbReference type="PANTHER" id="PTHR30438">
    <property type="entry name" value="36 KDA ANTIGEN-RELATED"/>
    <property type="match status" value="1"/>
</dbReference>
<feature type="domain" description="YbhG-like alpha-helical hairpin" evidence="3">
    <location>
        <begin position="70"/>
        <end position="192"/>
    </location>
</feature>
<evidence type="ECO:0000256" key="2">
    <source>
        <dbReference type="SAM" id="SignalP"/>
    </source>
</evidence>
<evidence type="ECO:0000313" key="4">
    <source>
        <dbReference type="EMBL" id="NLR92042.1"/>
    </source>
</evidence>
<evidence type="ECO:0000256" key="1">
    <source>
        <dbReference type="SAM" id="Coils"/>
    </source>
</evidence>
<dbReference type="InterPro" id="IPR059052">
    <property type="entry name" value="HH_YbhG-like"/>
</dbReference>
<comment type="caution">
    <text evidence="4">The sequence shown here is derived from an EMBL/GenBank/DDBJ whole genome shotgun (WGS) entry which is preliminary data.</text>
</comment>
<accession>A0A7X8XW74</accession>
<dbReference type="Gene3D" id="2.40.30.170">
    <property type="match status" value="1"/>
</dbReference>
<evidence type="ECO:0000313" key="5">
    <source>
        <dbReference type="Proteomes" id="UP000585050"/>
    </source>
</evidence>
<reference evidence="4 5" key="1">
    <citation type="submission" date="2020-04" db="EMBL/GenBank/DDBJ databases">
        <title>Flammeovirga sp. SR4, a novel species isolated from seawater.</title>
        <authorList>
            <person name="Wang X."/>
        </authorList>
    </citation>
    <scope>NUCLEOTIDE SEQUENCE [LARGE SCALE GENOMIC DNA]</scope>
    <source>
        <strain evidence="4 5">SR4</strain>
    </source>
</reference>
<keyword evidence="1" id="KW-0175">Coiled coil</keyword>